<evidence type="ECO:0000256" key="5">
    <source>
        <dbReference type="ARBA" id="ARBA00023004"/>
    </source>
</evidence>
<sequence length="436" mass="48624">MFPFILFTECSRPIRLRVELYWINGDELAIQNPNMVNGQSMALNSYVNHTFMVREIPNAQGTCNDGSKYATPSISPVCRTAFITVNNHDDQVIHILQDMDIEVEDSSTIAEEVTSSIISTCEDRVRHDIEAGNVVKDEVIDAFSSCVHPLLARQIEKSNEEIKDQSDIRMNIGEQWEEYTCADFELPTTSPKSMHTWNYRGKQHEVGVLLDRDEAKIHFIKNFITPEECSAIEAAAAPTLHKATVADGSGGSQLQKSRKAMQAGVQVPWDREADGDPIASVSRKLYAYINEATGYNIQTDGQEDLMSIQYFGRGLTDPEPDRYMPHCDGQCDGQKFQDAGRVATMVMYCKAPLKGGATNFRNVGVHVVPEVGTAAFFSYLGSDGRTDNRLTEHSCCPVLEGEKKIAVQWLRLGVDNENPWNSFNTLNVKHGLAESM</sequence>
<keyword evidence="5" id="KW-0408">Iron</keyword>
<evidence type="ECO:0000313" key="7">
    <source>
        <dbReference type="EMBL" id="KAL3798350.1"/>
    </source>
</evidence>
<dbReference type="InterPro" id="IPR044862">
    <property type="entry name" value="Pro_4_hyd_alph_FE2OG_OXY"/>
</dbReference>
<dbReference type="InterPro" id="IPR006620">
    <property type="entry name" value="Pro_4_hyd_alph"/>
</dbReference>
<dbReference type="InterPro" id="IPR005123">
    <property type="entry name" value="Oxoglu/Fe-dep_dioxygenase_dom"/>
</dbReference>
<dbReference type="Proteomes" id="UP001516023">
    <property type="component" value="Unassembled WGS sequence"/>
</dbReference>
<dbReference type="EMBL" id="JABMIG020000046">
    <property type="protein sequence ID" value="KAL3798350.1"/>
    <property type="molecule type" value="Genomic_DNA"/>
</dbReference>
<dbReference type="Pfam" id="PF13640">
    <property type="entry name" value="2OG-FeII_Oxy_3"/>
    <property type="match status" value="1"/>
</dbReference>
<evidence type="ECO:0000259" key="6">
    <source>
        <dbReference type="PROSITE" id="PS51471"/>
    </source>
</evidence>
<keyword evidence="3" id="KW-0223">Dioxygenase</keyword>
<dbReference type="Gene3D" id="2.60.120.620">
    <property type="entry name" value="q2cbj1_9rhob like domain"/>
    <property type="match status" value="1"/>
</dbReference>
<evidence type="ECO:0000256" key="3">
    <source>
        <dbReference type="ARBA" id="ARBA00022964"/>
    </source>
</evidence>
<organism evidence="7 8">
    <name type="scientific">Cyclotella cryptica</name>
    <dbReference type="NCBI Taxonomy" id="29204"/>
    <lineage>
        <taxon>Eukaryota</taxon>
        <taxon>Sar</taxon>
        <taxon>Stramenopiles</taxon>
        <taxon>Ochrophyta</taxon>
        <taxon>Bacillariophyta</taxon>
        <taxon>Coscinodiscophyceae</taxon>
        <taxon>Thalassiosirophycidae</taxon>
        <taxon>Stephanodiscales</taxon>
        <taxon>Stephanodiscaceae</taxon>
        <taxon>Cyclotella</taxon>
    </lineage>
</organism>
<dbReference type="PANTHER" id="PTHR10869">
    <property type="entry name" value="PROLYL 4-HYDROXYLASE ALPHA SUBUNIT"/>
    <property type="match status" value="1"/>
</dbReference>
<evidence type="ECO:0000313" key="8">
    <source>
        <dbReference type="Proteomes" id="UP001516023"/>
    </source>
</evidence>
<dbReference type="PANTHER" id="PTHR10869:SF226">
    <property type="entry name" value="PROLYL 4-HYDROXYLASE ALPHA SUBUNIT DOMAIN-CONTAINING PROTEIN"/>
    <property type="match status" value="1"/>
</dbReference>
<comment type="caution">
    <text evidence="7">The sequence shown here is derived from an EMBL/GenBank/DDBJ whole genome shotgun (WGS) entry which is preliminary data.</text>
</comment>
<evidence type="ECO:0000256" key="1">
    <source>
        <dbReference type="ARBA" id="ARBA00001961"/>
    </source>
</evidence>
<evidence type="ECO:0000256" key="2">
    <source>
        <dbReference type="ARBA" id="ARBA00022723"/>
    </source>
</evidence>
<dbReference type="InterPro" id="IPR045054">
    <property type="entry name" value="P4HA-like"/>
</dbReference>
<evidence type="ECO:0000256" key="4">
    <source>
        <dbReference type="ARBA" id="ARBA00023002"/>
    </source>
</evidence>
<proteinExistence type="predicted"/>
<name>A0ABD3QD78_9STRA</name>
<dbReference type="SMART" id="SM00702">
    <property type="entry name" value="P4Hc"/>
    <property type="match status" value="1"/>
</dbReference>
<feature type="domain" description="Fe2OG dioxygenase" evidence="6">
    <location>
        <begin position="302"/>
        <end position="412"/>
    </location>
</feature>
<dbReference type="AlphaFoldDB" id="A0ABD3QD78"/>
<dbReference type="GO" id="GO:0046872">
    <property type="term" value="F:metal ion binding"/>
    <property type="evidence" value="ECO:0007669"/>
    <property type="project" value="UniProtKB-KW"/>
</dbReference>
<protein>
    <recommendedName>
        <fullName evidence="6">Fe2OG dioxygenase domain-containing protein</fullName>
    </recommendedName>
</protein>
<dbReference type="PROSITE" id="PS51471">
    <property type="entry name" value="FE2OG_OXY"/>
    <property type="match status" value="1"/>
</dbReference>
<dbReference type="FunFam" id="2.60.120.620:FF:000075">
    <property type="entry name" value="Predicted protein"/>
    <property type="match status" value="1"/>
</dbReference>
<dbReference type="GO" id="GO:0051213">
    <property type="term" value="F:dioxygenase activity"/>
    <property type="evidence" value="ECO:0007669"/>
    <property type="project" value="UniProtKB-KW"/>
</dbReference>
<keyword evidence="2" id="KW-0479">Metal-binding</keyword>
<accession>A0ABD3QD78</accession>
<gene>
    <name evidence="7" type="ORF">HJC23_005003</name>
</gene>
<keyword evidence="4" id="KW-0560">Oxidoreductase</keyword>
<comment type="cofactor">
    <cofactor evidence="1">
        <name>L-ascorbate</name>
        <dbReference type="ChEBI" id="CHEBI:38290"/>
    </cofactor>
</comment>
<reference evidence="7 8" key="1">
    <citation type="journal article" date="2020" name="G3 (Bethesda)">
        <title>Improved Reference Genome for Cyclotella cryptica CCMP332, a Model for Cell Wall Morphogenesis, Salinity Adaptation, and Lipid Production in Diatoms (Bacillariophyta).</title>
        <authorList>
            <person name="Roberts W.R."/>
            <person name="Downey K.M."/>
            <person name="Ruck E.C."/>
            <person name="Traller J.C."/>
            <person name="Alverson A.J."/>
        </authorList>
    </citation>
    <scope>NUCLEOTIDE SEQUENCE [LARGE SCALE GENOMIC DNA]</scope>
    <source>
        <strain evidence="7 8">CCMP332</strain>
    </source>
</reference>
<keyword evidence="8" id="KW-1185">Reference proteome</keyword>